<keyword evidence="3" id="KW-1185">Reference proteome</keyword>
<feature type="compositionally biased region" description="Low complexity" evidence="1">
    <location>
        <begin position="19"/>
        <end position="49"/>
    </location>
</feature>
<name>A0A5C3EVC7_9BASI</name>
<feature type="compositionally biased region" description="Low complexity" evidence="1">
    <location>
        <begin position="59"/>
        <end position="82"/>
    </location>
</feature>
<accession>A0A5C3EVC7</accession>
<evidence type="ECO:0000313" key="2">
    <source>
        <dbReference type="EMBL" id="SPO36002.1"/>
    </source>
</evidence>
<gene>
    <name evidence="2" type="ORF">PSFLO_01473</name>
</gene>
<sequence length="294" mass="31966">MDLNKQQDDPHGVQALLARLRQQQDAASSSTSSAPSPYSYAPASSTAATNAPIPGLADSYAYYPSTSSAAYSPASPAAAATAPKRRTYNVQPRYGTGHHFDDSQAYDPYGPAITVDEPISATLATKRKHEDDEARVDSPSSSSSKSRSPPNAKSPDPSTTSATAAGKAAPPPPNLRDLSFPAALPHLTELSQSSTFLSSLSSLKKGQDDLERSLHASYARLQKTLSRPGVDPKTRKYEQEKLARSLLQKWEEETARQQRKLEECRVPCCFETEDVGRRKRMRRVVEVAEGMLDE</sequence>
<evidence type="ECO:0000256" key="1">
    <source>
        <dbReference type="SAM" id="MobiDB-lite"/>
    </source>
</evidence>
<dbReference type="EMBL" id="OOIP01000003">
    <property type="protein sequence ID" value="SPO36002.1"/>
    <property type="molecule type" value="Genomic_DNA"/>
</dbReference>
<proteinExistence type="predicted"/>
<reference evidence="2 3" key="1">
    <citation type="submission" date="2018-03" db="EMBL/GenBank/DDBJ databases">
        <authorList>
            <person name="Guldener U."/>
        </authorList>
    </citation>
    <scope>NUCLEOTIDE SEQUENCE [LARGE SCALE GENOMIC DNA]</scope>
    <source>
        <strain evidence="2 3">DAOM196992</strain>
    </source>
</reference>
<protein>
    <submittedName>
        <fullName evidence="2">Uncharacterized protein</fullName>
    </submittedName>
</protein>
<feature type="region of interest" description="Disordered" evidence="1">
    <location>
        <begin position="19"/>
        <end position="179"/>
    </location>
</feature>
<dbReference type="Proteomes" id="UP000323386">
    <property type="component" value="Unassembled WGS sequence"/>
</dbReference>
<evidence type="ECO:0000313" key="3">
    <source>
        <dbReference type="Proteomes" id="UP000323386"/>
    </source>
</evidence>
<organism evidence="2 3">
    <name type="scientific">Pseudozyma flocculosa</name>
    <dbReference type="NCBI Taxonomy" id="84751"/>
    <lineage>
        <taxon>Eukaryota</taxon>
        <taxon>Fungi</taxon>
        <taxon>Dikarya</taxon>
        <taxon>Basidiomycota</taxon>
        <taxon>Ustilaginomycotina</taxon>
        <taxon>Ustilaginomycetes</taxon>
        <taxon>Ustilaginales</taxon>
        <taxon>Ustilaginaceae</taxon>
        <taxon>Pseudozyma</taxon>
    </lineage>
</organism>
<dbReference type="AlphaFoldDB" id="A0A5C3EVC7"/>
<feature type="compositionally biased region" description="Low complexity" evidence="1">
    <location>
        <begin position="138"/>
        <end position="168"/>
    </location>
</feature>